<name>A0A059KMV9_9BURK</name>
<dbReference type="AlphaFoldDB" id="A0A059KMV9"/>
<protein>
    <submittedName>
        <fullName evidence="3">Uncharacterized protein</fullName>
    </submittedName>
</protein>
<dbReference type="RefSeq" id="WP_037480237.1">
    <property type="nucleotide sequence ID" value="NZ_AZRA01000039.1"/>
</dbReference>
<feature type="coiled-coil region" evidence="1">
    <location>
        <begin position="141"/>
        <end position="168"/>
    </location>
</feature>
<evidence type="ECO:0000313" key="4">
    <source>
        <dbReference type="Proteomes" id="UP000026714"/>
    </source>
</evidence>
<reference evidence="3 4" key="1">
    <citation type="journal article" date="2014" name="FEMS Microbiol. Ecol.">
        <title>Sphaerotilus natans encrusted with nanoball-shaped Fe(III) oxide minerals formed by nitrate-reducing mixotrophic Fe(II) oxidation.</title>
        <authorList>
            <person name="Park S."/>
            <person name="Kim D.H."/>
            <person name="Lee J.H."/>
            <person name="Hur H.G."/>
        </authorList>
    </citation>
    <scope>NUCLEOTIDE SEQUENCE [LARGE SCALE GENOMIC DNA]</scope>
    <source>
        <strain evidence="3 4">DSM 6575</strain>
    </source>
</reference>
<feature type="transmembrane region" description="Helical" evidence="2">
    <location>
        <begin position="182"/>
        <end position="202"/>
    </location>
</feature>
<dbReference type="STRING" id="34103.SAMN05421778_11363"/>
<keyword evidence="4" id="KW-1185">Reference proteome</keyword>
<accession>A0A059KMV9</accession>
<keyword evidence="2" id="KW-0472">Membrane</keyword>
<keyword evidence="1" id="KW-0175">Coiled coil</keyword>
<feature type="coiled-coil region" evidence="1">
    <location>
        <begin position="33"/>
        <end position="60"/>
    </location>
</feature>
<dbReference type="EMBL" id="AZRA01000039">
    <property type="protein sequence ID" value="KDB52822.1"/>
    <property type="molecule type" value="Genomic_DNA"/>
</dbReference>
<evidence type="ECO:0000313" key="3">
    <source>
        <dbReference type="EMBL" id="KDB52822.1"/>
    </source>
</evidence>
<keyword evidence="2" id="KW-1133">Transmembrane helix</keyword>
<keyword evidence="2" id="KW-0812">Transmembrane</keyword>
<organism evidence="3 4">
    <name type="scientific">Sphaerotilus natans subsp. natans DSM 6575</name>
    <dbReference type="NCBI Taxonomy" id="1286631"/>
    <lineage>
        <taxon>Bacteria</taxon>
        <taxon>Pseudomonadati</taxon>
        <taxon>Pseudomonadota</taxon>
        <taxon>Betaproteobacteria</taxon>
        <taxon>Burkholderiales</taxon>
        <taxon>Sphaerotilaceae</taxon>
        <taxon>Sphaerotilus</taxon>
    </lineage>
</organism>
<proteinExistence type="predicted"/>
<dbReference type="Proteomes" id="UP000026714">
    <property type="component" value="Unassembled WGS sequence"/>
</dbReference>
<evidence type="ECO:0000256" key="2">
    <source>
        <dbReference type="SAM" id="Phobius"/>
    </source>
</evidence>
<sequence>MNTPPPSSSDFQAIESSEQELRELMGRVMDMPLAPLRQQVERIEERLEAGEDMCRRTADEDLPAVQAGLSRSFDEALRRVRQSVGSASDQLGDLLEAGLARTPATLEQANGALEALSRQSARSGQDLAECLALAHQTAQACTRIAQELARQDERLTALERQQANGQAQLMRQIESLGRHQRWIGLGGGAGLLGILGLLAWLLRTAALQQT</sequence>
<comment type="caution">
    <text evidence="3">The sequence shown here is derived from an EMBL/GenBank/DDBJ whole genome shotgun (WGS) entry which is preliminary data.</text>
</comment>
<evidence type="ECO:0000256" key="1">
    <source>
        <dbReference type="SAM" id="Coils"/>
    </source>
</evidence>
<gene>
    <name evidence="3" type="ORF">X805_15560</name>
</gene>